<dbReference type="InterPro" id="IPR000868">
    <property type="entry name" value="Isochorismatase-like_dom"/>
</dbReference>
<dbReference type="CDD" id="cd01014">
    <property type="entry name" value="nicotinamidase_related"/>
    <property type="match status" value="1"/>
</dbReference>
<dbReference type="GO" id="GO:0016787">
    <property type="term" value="F:hydrolase activity"/>
    <property type="evidence" value="ECO:0007669"/>
    <property type="project" value="UniProtKB-KW"/>
</dbReference>
<dbReference type="RefSeq" id="WP_128358361.1">
    <property type="nucleotide sequence ID" value="NZ_CP053840.1"/>
</dbReference>
<reference evidence="3 4" key="1">
    <citation type="submission" date="2020-05" db="EMBL/GenBank/DDBJ databases">
        <title>Complete genome sequencing of Campylobacter and Arcobacter type strains.</title>
        <authorList>
            <person name="Miller W.G."/>
            <person name="Yee E."/>
        </authorList>
    </citation>
    <scope>NUCLEOTIDE SEQUENCE [LARGE SCALE GENOMIC DNA]</scope>
    <source>
        <strain evidence="3 4">LMG 26156</strain>
    </source>
</reference>
<dbReference type="Pfam" id="PF00857">
    <property type="entry name" value="Isochorismatase"/>
    <property type="match status" value="1"/>
</dbReference>
<proteinExistence type="predicted"/>
<dbReference type="PANTHER" id="PTHR43540">
    <property type="entry name" value="PEROXYUREIDOACRYLATE/UREIDOACRYLATE AMIDOHYDROLASE-RELATED"/>
    <property type="match status" value="1"/>
</dbReference>
<keyword evidence="4" id="KW-1185">Reference proteome</keyword>
<dbReference type="KEGG" id="avp:AVENP_0212"/>
<feature type="domain" description="Isochorismatase-like" evidence="2">
    <location>
        <begin position="4"/>
        <end position="180"/>
    </location>
</feature>
<gene>
    <name evidence="3" type="ORF">AVENP_0212</name>
</gene>
<dbReference type="Proteomes" id="UP000503482">
    <property type="component" value="Chromosome"/>
</dbReference>
<dbReference type="SUPFAM" id="SSF52499">
    <property type="entry name" value="Isochorismatase-like hydrolases"/>
    <property type="match status" value="1"/>
</dbReference>
<evidence type="ECO:0000313" key="3">
    <source>
        <dbReference type="EMBL" id="QKF65792.1"/>
    </source>
</evidence>
<dbReference type="InterPro" id="IPR036380">
    <property type="entry name" value="Isochorismatase-like_sf"/>
</dbReference>
<dbReference type="InterPro" id="IPR050272">
    <property type="entry name" value="Isochorismatase-like_hydrls"/>
</dbReference>
<protein>
    <submittedName>
        <fullName evidence="3">Cysteine hydrolase</fullName>
    </submittedName>
</protein>
<organism evidence="3 4">
    <name type="scientific">Arcobacter venerupis</name>
    <dbReference type="NCBI Taxonomy" id="1054033"/>
    <lineage>
        <taxon>Bacteria</taxon>
        <taxon>Pseudomonadati</taxon>
        <taxon>Campylobacterota</taxon>
        <taxon>Epsilonproteobacteria</taxon>
        <taxon>Campylobacterales</taxon>
        <taxon>Arcobacteraceae</taxon>
        <taxon>Arcobacter</taxon>
    </lineage>
</organism>
<keyword evidence="1 3" id="KW-0378">Hydrolase</keyword>
<accession>A0AAE7B8K6</accession>
<name>A0AAE7B8K6_9BACT</name>
<evidence type="ECO:0000256" key="1">
    <source>
        <dbReference type="ARBA" id="ARBA00022801"/>
    </source>
</evidence>
<dbReference type="PANTHER" id="PTHR43540:SF1">
    <property type="entry name" value="ISOCHORISMATASE HYDROLASE"/>
    <property type="match status" value="1"/>
</dbReference>
<sequence length="186" mass="20791">MENTALILIDLQNDYFGSFEGAKWQLYETELAAANALKLLNKFREKNMKIVHVRHEFDMENAPFFAPNSQGAKIHNTLTPKENESQVLKHEVNSFKGTNLKEILDDSNITNVIIVGAMSFMCVDSVTRAASDFGYNCFVAHDACTTKDLEFNGIKIPAPMAHAAFMAGLEFAFAKVHTTNEILELL</sequence>
<dbReference type="EMBL" id="CP053840">
    <property type="protein sequence ID" value="QKF65792.1"/>
    <property type="molecule type" value="Genomic_DNA"/>
</dbReference>
<dbReference type="AlphaFoldDB" id="A0AAE7B8K6"/>
<evidence type="ECO:0000313" key="4">
    <source>
        <dbReference type="Proteomes" id="UP000503482"/>
    </source>
</evidence>
<dbReference type="Gene3D" id="3.40.50.850">
    <property type="entry name" value="Isochorismatase-like"/>
    <property type="match status" value="1"/>
</dbReference>
<evidence type="ECO:0000259" key="2">
    <source>
        <dbReference type="Pfam" id="PF00857"/>
    </source>
</evidence>